<feature type="domain" description="GmrSD restriction endonucleases C-terminal" evidence="2">
    <location>
        <begin position="455"/>
        <end position="581"/>
    </location>
</feature>
<evidence type="ECO:0000259" key="2">
    <source>
        <dbReference type="Pfam" id="PF07510"/>
    </source>
</evidence>
<sequence length="595" mass="70593">MSQDQFTILAQTRTLLKTSNPDYGSILENDFNYKIPIYQRPYSWRELDIEKFIKTINKGFEDNDPVFIGTMQLTEQDNNDIVSVIDGQQRLTTFLMIFKAINWLFPHTLDSRQVNSKWLTTDVNNGLHAKYLNEVLESHSAENINDNGINPYAGRILFIYDKLKEILIDDESVVLVDDFVDYIFTKVYFVVIVTKAGLSKTIQIFNTINTTGLDLNGSDIFKIKMFEYLKKFKNAEDTIFNEISSLYERVDKSNEKRKIDYIGMTNILRIYQYIIITRHNLPKATFDLNPTTFFERLFDSLLNVTQWPNFKSANNNVDLSLDDLEKIIELRYSYFDRSYSSPEEMLAVHLLGWSRYRVFWDIKFLFVFYNRDKQDVWESMVEFDTLLAKLVTIYSVRYSRSINRVVNAIRDLMFDMVNTSEEEIIEKLKTLIGNREKHNGNGNDLNWFISNNLTENAKRKYIVCLLSAFLDELETKNYKTNEEIINLEKSLFKTDVDIEHIESYHHEDVTIRPEHKEEWKNHINTLGNLMVLERDYNRQIKNKSYLTKLKTYDKSQYATVQRVRTSNKGWDIEKCESRKREEEIKLFNFLFNHYK</sequence>
<dbReference type="Proteomes" id="UP000199440">
    <property type="component" value="Unassembled WGS sequence"/>
</dbReference>
<name>A0A1G9SL18_9FLAO</name>
<reference evidence="3 4" key="1">
    <citation type="submission" date="2016-10" db="EMBL/GenBank/DDBJ databases">
        <authorList>
            <person name="de Groot N.N."/>
        </authorList>
    </citation>
    <scope>NUCLEOTIDE SEQUENCE [LARGE SCALE GENOMIC DNA]</scope>
    <source>
        <strain evidence="3 4">DSM 19886</strain>
    </source>
</reference>
<dbReference type="PANTHER" id="PTHR35149">
    <property type="entry name" value="SLL5132 PROTEIN"/>
    <property type="match status" value="1"/>
</dbReference>
<dbReference type="AlphaFoldDB" id="A0A1G9SL18"/>
<feature type="domain" description="GmrSD restriction endonucleases N-terminal" evidence="1">
    <location>
        <begin position="25"/>
        <end position="224"/>
    </location>
</feature>
<dbReference type="Pfam" id="PF03235">
    <property type="entry name" value="GmrSD_N"/>
    <property type="match status" value="1"/>
</dbReference>
<evidence type="ECO:0000313" key="4">
    <source>
        <dbReference type="Proteomes" id="UP000199440"/>
    </source>
</evidence>
<dbReference type="OrthoDB" id="9798761at2"/>
<dbReference type="EMBL" id="FNGV01000008">
    <property type="protein sequence ID" value="SDM35970.1"/>
    <property type="molecule type" value="Genomic_DNA"/>
</dbReference>
<organism evidence="3 4">
    <name type="scientific">Kriegella aquimaris</name>
    <dbReference type="NCBI Taxonomy" id="192904"/>
    <lineage>
        <taxon>Bacteria</taxon>
        <taxon>Pseudomonadati</taxon>
        <taxon>Bacteroidota</taxon>
        <taxon>Flavobacteriia</taxon>
        <taxon>Flavobacteriales</taxon>
        <taxon>Flavobacteriaceae</taxon>
        <taxon>Kriegella</taxon>
    </lineage>
</organism>
<dbReference type="Pfam" id="PF07510">
    <property type="entry name" value="GmrSD_C"/>
    <property type="match status" value="1"/>
</dbReference>
<dbReference type="InterPro" id="IPR004919">
    <property type="entry name" value="GmrSD_N"/>
</dbReference>
<keyword evidence="4" id="KW-1185">Reference proteome</keyword>
<dbReference type="InterPro" id="IPR011089">
    <property type="entry name" value="GmrSD_C"/>
</dbReference>
<evidence type="ECO:0008006" key="5">
    <source>
        <dbReference type="Google" id="ProtNLM"/>
    </source>
</evidence>
<evidence type="ECO:0000259" key="1">
    <source>
        <dbReference type="Pfam" id="PF03235"/>
    </source>
</evidence>
<accession>A0A1G9SL18</accession>
<proteinExistence type="predicted"/>
<evidence type="ECO:0000313" key="3">
    <source>
        <dbReference type="EMBL" id="SDM35970.1"/>
    </source>
</evidence>
<dbReference type="RefSeq" id="WP_089891232.1">
    <property type="nucleotide sequence ID" value="NZ_FNGV01000008.1"/>
</dbReference>
<dbReference type="PANTHER" id="PTHR35149:SF1">
    <property type="entry name" value="DUF5655 DOMAIN-CONTAINING PROTEIN"/>
    <property type="match status" value="1"/>
</dbReference>
<dbReference type="STRING" id="192904.SAMN04488514_1087"/>
<gene>
    <name evidence="3" type="ORF">SAMN04488514_1087</name>
</gene>
<protein>
    <recommendedName>
        <fullName evidence="5">DUF262 domain-containing protein</fullName>
    </recommendedName>
</protein>